<accession>A0ABV9EVT8</accession>
<keyword evidence="1" id="KW-0812">Transmembrane</keyword>
<organism evidence="2 3">
    <name type="scientific">Sphingobium tyrosinilyticum</name>
    <dbReference type="NCBI Taxonomy" id="2715436"/>
    <lineage>
        <taxon>Bacteria</taxon>
        <taxon>Pseudomonadati</taxon>
        <taxon>Pseudomonadota</taxon>
        <taxon>Alphaproteobacteria</taxon>
        <taxon>Sphingomonadales</taxon>
        <taxon>Sphingomonadaceae</taxon>
        <taxon>Sphingobium</taxon>
    </lineage>
</organism>
<sequence>MRRADTIHAATCRCDRCRTVAERFAEASMRTRALFAAGAIVAGLALAILGPQIAAIITN</sequence>
<keyword evidence="1" id="KW-1133">Transmembrane helix</keyword>
<comment type="caution">
    <text evidence="2">The sequence shown here is derived from an EMBL/GenBank/DDBJ whole genome shotgun (WGS) entry which is preliminary data.</text>
</comment>
<feature type="transmembrane region" description="Helical" evidence="1">
    <location>
        <begin position="33"/>
        <end position="57"/>
    </location>
</feature>
<proteinExistence type="predicted"/>
<dbReference type="RefSeq" id="WP_380803234.1">
    <property type="nucleotide sequence ID" value="NZ_JBHSFZ010000008.1"/>
</dbReference>
<keyword evidence="3" id="KW-1185">Reference proteome</keyword>
<evidence type="ECO:0000313" key="2">
    <source>
        <dbReference type="EMBL" id="MFC4593771.1"/>
    </source>
</evidence>
<dbReference type="Proteomes" id="UP001595957">
    <property type="component" value="Unassembled WGS sequence"/>
</dbReference>
<name>A0ABV9EVT8_9SPHN</name>
<keyword evidence="1" id="KW-0472">Membrane</keyword>
<dbReference type="EMBL" id="JBHSFZ010000008">
    <property type="protein sequence ID" value="MFC4593771.1"/>
    <property type="molecule type" value="Genomic_DNA"/>
</dbReference>
<protein>
    <submittedName>
        <fullName evidence="2">Uncharacterized protein</fullName>
    </submittedName>
</protein>
<reference evidence="3" key="1">
    <citation type="journal article" date="2019" name="Int. J. Syst. Evol. Microbiol.">
        <title>The Global Catalogue of Microorganisms (GCM) 10K type strain sequencing project: providing services to taxonomists for standard genome sequencing and annotation.</title>
        <authorList>
            <consortium name="The Broad Institute Genomics Platform"/>
            <consortium name="The Broad Institute Genome Sequencing Center for Infectious Disease"/>
            <person name="Wu L."/>
            <person name="Ma J."/>
        </authorList>
    </citation>
    <scope>NUCLEOTIDE SEQUENCE [LARGE SCALE GENOMIC DNA]</scope>
    <source>
        <strain evidence="3">NBRC 103632</strain>
    </source>
</reference>
<gene>
    <name evidence="2" type="ORF">ACFO3E_06140</name>
</gene>
<evidence type="ECO:0000313" key="3">
    <source>
        <dbReference type="Proteomes" id="UP001595957"/>
    </source>
</evidence>
<evidence type="ECO:0000256" key="1">
    <source>
        <dbReference type="SAM" id="Phobius"/>
    </source>
</evidence>